<evidence type="ECO:0000256" key="9">
    <source>
        <dbReference type="ARBA" id="ARBA00022824"/>
    </source>
</evidence>
<accession>A0ABD3MU14</accession>
<comment type="caution">
    <text evidence="17">The sequence shown here is derived from an EMBL/GenBank/DDBJ whole genome shotgun (WGS) entry which is preliminary data.</text>
</comment>
<dbReference type="AlphaFoldDB" id="A0ABD3MU14"/>
<dbReference type="GO" id="GO:0005789">
    <property type="term" value="C:endoplasmic reticulum membrane"/>
    <property type="evidence" value="ECO:0007669"/>
    <property type="project" value="UniProtKB-SubCell"/>
</dbReference>
<gene>
    <name evidence="17" type="ORF">ACHAWO_012830</name>
</gene>
<comment type="pathway">
    <text evidence="3">Lipid metabolism.</text>
</comment>
<evidence type="ECO:0000256" key="14">
    <source>
        <dbReference type="ARBA" id="ARBA00023264"/>
    </source>
</evidence>
<dbReference type="InterPro" id="IPR007318">
    <property type="entry name" value="Phopholipid_MeTrfase"/>
</dbReference>
<dbReference type="Pfam" id="PF04191">
    <property type="entry name" value="PEMT"/>
    <property type="match status" value="1"/>
</dbReference>
<keyword evidence="12 16" id="KW-0472">Membrane</keyword>
<reference evidence="17 18" key="1">
    <citation type="submission" date="2024-10" db="EMBL/GenBank/DDBJ databases">
        <title>Updated reference genomes for cyclostephanoid diatoms.</title>
        <authorList>
            <person name="Roberts W.R."/>
            <person name="Alverson A.J."/>
        </authorList>
    </citation>
    <scope>NUCLEOTIDE SEQUENCE [LARGE SCALE GENOMIC DNA]</scope>
    <source>
        <strain evidence="17 18">AJA010-31</strain>
    </source>
</reference>
<feature type="transmembrane region" description="Helical" evidence="16">
    <location>
        <begin position="161"/>
        <end position="185"/>
    </location>
</feature>
<evidence type="ECO:0000256" key="12">
    <source>
        <dbReference type="ARBA" id="ARBA00023136"/>
    </source>
</evidence>
<dbReference type="InterPro" id="IPR024960">
    <property type="entry name" value="PEMT/MFAP"/>
</dbReference>
<dbReference type="GO" id="GO:0032259">
    <property type="term" value="P:methylation"/>
    <property type="evidence" value="ECO:0007669"/>
    <property type="project" value="UniProtKB-KW"/>
</dbReference>
<evidence type="ECO:0000256" key="8">
    <source>
        <dbReference type="ARBA" id="ARBA00022692"/>
    </source>
</evidence>
<dbReference type="Proteomes" id="UP001530400">
    <property type="component" value="Unassembled WGS sequence"/>
</dbReference>
<organism evidence="17 18">
    <name type="scientific">Cyclotella atomus</name>
    <dbReference type="NCBI Taxonomy" id="382360"/>
    <lineage>
        <taxon>Eukaryota</taxon>
        <taxon>Sar</taxon>
        <taxon>Stramenopiles</taxon>
        <taxon>Ochrophyta</taxon>
        <taxon>Bacillariophyta</taxon>
        <taxon>Coscinodiscophyceae</taxon>
        <taxon>Thalassiosirophycidae</taxon>
        <taxon>Stephanodiscales</taxon>
        <taxon>Stephanodiscaceae</taxon>
        <taxon>Cyclotella</taxon>
    </lineage>
</organism>
<dbReference type="GO" id="GO:0000773">
    <property type="term" value="F:phosphatidyl-N-methylethanolamine N-methyltransferase activity"/>
    <property type="evidence" value="ECO:0007669"/>
    <property type="project" value="UniProtKB-EC"/>
</dbReference>
<evidence type="ECO:0000256" key="5">
    <source>
        <dbReference type="ARBA" id="ARBA00022603"/>
    </source>
</evidence>
<keyword evidence="4" id="KW-0444">Lipid biosynthesis</keyword>
<keyword evidence="7" id="KW-0949">S-adenosyl-L-methionine</keyword>
<keyword evidence="18" id="KW-1185">Reference proteome</keyword>
<comment type="subcellular location">
    <subcellularLocation>
        <location evidence="1">Endoplasmic reticulum membrane</location>
        <topology evidence="1">Multi-pass membrane protein</topology>
    </subcellularLocation>
</comment>
<evidence type="ECO:0000256" key="7">
    <source>
        <dbReference type="ARBA" id="ARBA00022691"/>
    </source>
</evidence>
<evidence type="ECO:0000256" key="15">
    <source>
        <dbReference type="ARBA" id="ARBA00034137"/>
    </source>
</evidence>
<keyword evidence="6" id="KW-0808">Transferase</keyword>
<evidence type="ECO:0000256" key="2">
    <source>
        <dbReference type="ARBA" id="ARBA00004969"/>
    </source>
</evidence>
<dbReference type="PANTHER" id="PTHR15458:SF5">
    <property type="entry name" value="PHOSPHATIDYLETHANOLAMINE N-METHYLTRANSFERASE"/>
    <property type="match status" value="1"/>
</dbReference>
<keyword evidence="9" id="KW-0256">Endoplasmic reticulum</keyword>
<evidence type="ECO:0000256" key="10">
    <source>
        <dbReference type="ARBA" id="ARBA00022989"/>
    </source>
</evidence>
<evidence type="ECO:0000256" key="6">
    <source>
        <dbReference type="ARBA" id="ARBA00022679"/>
    </source>
</evidence>
<evidence type="ECO:0000256" key="16">
    <source>
        <dbReference type="SAM" id="Phobius"/>
    </source>
</evidence>
<feature type="transmembrane region" description="Helical" evidence="16">
    <location>
        <begin position="108"/>
        <end position="126"/>
    </location>
</feature>
<name>A0ABD3MU14_9STRA</name>
<keyword evidence="10 16" id="KW-1133">Transmembrane helix</keyword>
<keyword evidence="11" id="KW-0443">Lipid metabolism</keyword>
<sequence length="222" mass="25567">MTANLDFDIPMPFALIAFFALSIERLLYSYCFIFTDHFKQNIDQKKIPGITKLSEDRCYWKCMQRLGMYIKVFQFGVVLYDLLVLDLDNVLSNITGGMMETTDKQHQLAIGMLLIFIGQVLNYTTFQALGAKGVYYGYEFGYPVDRVTCFPYNLPINDPQYWGVVLCVFGIYMAVGASSFMVPVMELFWYGMSMKVFENERGIRWVKTLTGFEKKQVTSKAA</sequence>
<evidence type="ECO:0000256" key="13">
    <source>
        <dbReference type="ARBA" id="ARBA00023209"/>
    </source>
</evidence>
<keyword evidence="14" id="KW-1208">Phospholipid metabolism</keyword>
<feature type="transmembrane region" description="Helical" evidence="16">
    <location>
        <begin position="12"/>
        <end position="35"/>
    </location>
</feature>
<comment type="pathway">
    <text evidence="2">Phospholipid metabolism; phosphatidylcholine biosynthesis.</text>
</comment>
<evidence type="ECO:0000256" key="4">
    <source>
        <dbReference type="ARBA" id="ARBA00022516"/>
    </source>
</evidence>
<evidence type="ECO:0000313" key="18">
    <source>
        <dbReference type="Proteomes" id="UP001530400"/>
    </source>
</evidence>
<evidence type="ECO:0000256" key="11">
    <source>
        <dbReference type="ARBA" id="ARBA00023098"/>
    </source>
</evidence>
<dbReference type="PANTHER" id="PTHR15458">
    <property type="entry name" value="PHOSPHATIDYLETHANOLAMINE N-METHYLTRANSFERASE"/>
    <property type="match status" value="1"/>
</dbReference>
<proteinExistence type="predicted"/>
<keyword evidence="8 16" id="KW-0812">Transmembrane</keyword>
<keyword evidence="13" id="KW-0594">Phospholipid biosynthesis</keyword>
<dbReference type="EC" id="2.1.1.71" evidence="15"/>
<evidence type="ECO:0000256" key="3">
    <source>
        <dbReference type="ARBA" id="ARBA00005189"/>
    </source>
</evidence>
<protein>
    <recommendedName>
        <fullName evidence="15">phosphatidyl-N-methylethanolamine N-methyltransferase</fullName>
        <ecNumber evidence="15">2.1.1.71</ecNumber>
    </recommendedName>
</protein>
<keyword evidence="5" id="KW-0489">Methyltransferase</keyword>
<dbReference type="GO" id="GO:0008654">
    <property type="term" value="P:phospholipid biosynthetic process"/>
    <property type="evidence" value="ECO:0007669"/>
    <property type="project" value="UniProtKB-KW"/>
</dbReference>
<dbReference type="EMBL" id="JALLPJ020001364">
    <property type="protein sequence ID" value="KAL3767440.1"/>
    <property type="molecule type" value="Genomic_DNA"/>
</dbReference>
<evidence type="ECO:0000313" key="17">
    <source>
        <dbReference type="EMBL" id="KAL3767440.1"/>
    </source>
</evidence>
<evidence type="ECO:0000256" key="1">
    <source>
        <dbReference type="ARBA" id="ARBA00004477"/>
    </source>
</evidence>